<dbReference type="Pfam" id="PF01875">
    <property type="entry name" value="Memo"/>
    <property type="match status" value="1"/>
</dbReference>
<name>A0A430QZF2_THESC</name>
<dbReference type="EMBL" id="PELR01000392">
    <property type="protein sequence ID" value="RTH00519.1"/>
    <property type="molecule type" value="Genomic_DNA"/>
</dbReference>
<dbReference type="Gene3D" id="3.40.830.10">
    <property type="entry name" value="LigB-like"/>
    <property type="match status" value="1"/>
</dbReference>
<feature type="non-terminal residue" evidence="1">
    <location>
        <position position="1"/>
    </location>
</feature>
<sequence>PFGPAEPDLPALQALDALLPFELFNTPLAFREEHSLELPLFFLKGRFGKSRLLPLLVGRRSPELGEALRMVQRDYPGLLVLAVDLSHVGPRFGDGPLTRSLAAEARRRDLGFLERLAQGEPEAALAVLGGNPTRVDAVEVVASLSPLLTGRRGQVLAYRLDLEAPTLSAVGAGTLVFPTLPG</sequence>
<dbReference type="NCBIfam" id="TIGR04336">
    <property type="entry name" value="AmmeMemoSam_B"/>
    <property type="match status" value="1"/>
</dbReference>
<accession>A0A430QZF2</accession>
<protein>
    <submittedName>
        <fullName evidence="1">AmmeMemoRadiSam system protein B</fullName>
    </submittedName>
</protein>
<organism evidence="1 2">
    <name type="scientific">Thermus scotoductus</name>
    <dbReference type="NCBI Taxonomy" id="37636"/>
    <lineage>
        <taxon>Bacteria</taxon>
        <taxon>Thermotogati</taxon>
        <taxon>Deinococcota</taxon>
        <taxon>Deinococci</taxon>
        <taxon>Thermales</taxon>
        <taxon>Thermaceae</taxon>
        <taxon>Thermus</taxon>
    </lineage>
</organism>
<proteinExistence type="predicted"/>
<evidence type="ECO:0000313" key="2">
    <source>
        <dbReference type="Proteomes" id="UP000286910"/>
    </source>
</evidence>
<gene>
    <name evidence="1" type="primary">amrB</name>
    <name evidence="1" type="ORF">CSW45_13380</name>
</gene>
<dbReference type="Proteomes" id="UP000286910">
    <property type="component" value="Unassembled WGS sequence"/>
</dbReference>
<reference evidence="1 2" key="1">
    <citation type="journal article" date="2019" name="Extremophiles">
        <title>Biogeography of thermophiles and predominance of Thermus scotoductus in domestic water heaters.</title>
        <authorList>
            <person name="Wilpiszeski R.L."/>
            <person name="Zhang Z."/>
            <person name="House C.H."/>
        </authorList>
    </citation>
    <scope>NUCLEOTIDE SEQUENCE [LARGE SCALE GENOMIC DNA]</scope>
    <source>
        <strain evidence="1 2">32_S32</strain>
    </source>
</reference>
<dbReference type="AlphaFoldDB" id="A0A430QZF2"/>
<comment type="caution">
    <text evidence="1">The sequence shown here is derived from an EMBL/GenBank/DDBJ whole genome shotgun (WGS) entry which is preliminary data.</text>
</comment>
<evidence type="ECO:0000313" key="1">
    <source>
        <dbReference type="EMBL" id="RTH00519.1"/>
    </source>
</evidence>
<dbReference type="RefSeq" id="WP_126190937.1">
    <property type="nucleotide sequence ID" value="NZ_PELR01000392.1"/>
</dbReference>
<dbReference type="InterPro" id="IPR002737">
    <property type="entry name" value="MEMO1_fam"/>
</dbReference>